<dbReference type="AlphaFoldDB" id="A0A8K0N6K2"/>
<protein>
    <submittedName>
        <fullName evidence="2">Uncharacterized protein</fullName>
    </submittedName>
</protein>
<reference evidence="2" key="2">
    <citation type="submission" date="2019-07" db="EMBL/GenBank/DDBJ databases">
        <authorList>
            <person name="Yang Y."/>
            <person name="Bocs S."/>
            <person name="Baudouin L."/>
        </authorList>
    </citation>
    <scope>NUCLEOTIDE SEQUENCE</scope>
    <source>
        <tissue evidence="2">Spear leaf of Hainan Tall coconut</tissue>
    </source>
</reference>
<keyword evidence="3" id="KW-1185">Reference proteome</keyword>
<reference evidence="2" key="1">
    <citation type="journal article" date="2017" name="Gigascience">
        <title>The genome draft of coconut (Cocos nucifera).</title>
        <authorList>
            <person name="Xiao Y."/>
            <person name="Xu P."/>
            <person name="Fan H."/>
            <person name="Baudouin L."/>
            <person name="Xia W."/>
            <person name="Bocs S."/>
            <person name="Xu J."/>
            <person name="Li Q."/>
            <person name="Guo A."/>
            <person name="Zhou L."/>
            <person name="Li J."/>
            <person name="Wu Y."/>
            <person name="Ma Z."/>
            <person name="Armero A."/>
            <person name="Issali A.E."/>
            <person name="Liu N."/>
            <person name="Peng M."/>
            <person name="Yang Y."/>
        </authorList>
    </citation>
    <scope>NUCLEOTIDE SEQUENCE</scope>
    <source>
        <tissue evidence="2">Spear leaf of Hainan Tall coconut</tissue>
    </source>
</reference>
<gene>
    <name evidence="2" type="ORF">COCNU_08G008150</name>
</gene>
<feature type="region of interest" description="Disordered" evidence="1">
    <location>
        <begin position="262"/>
        <end position="287"/>
    </location>
</feature>
<dbReference type="PANTHER" id="PTHR35486:SF1">
    <property type="entry name" value="OS02G0689500 PROTEIN"/>
    <property type="match status" value="1"/>
</dbReference>
<comment type="caution">
    <text evidence="2">The sequence shown here is derived from an EMBL/GenBank/DDBJ whole genome shotgun (WGS) entry which is preliminary data.</text>
</comment>
<feature type="compositionally biased region" description="Basic residues" evidence="1">
    <location>
        <begin position="268"/>
        <end position="278"/>
    </location>
</feature>
<evidence type="ECO:0000313" key="3">
    <source>
        <dbReference type="Proteomes" id="UP000797356"/>
    </source>
</evidence>
<name>A0A8K0N6K2_COCNU</name>
<dbReference type="OrthoDB" id="688025at2759"/>
<sequence>MKCKNHPYELGVGVCASCLRERLLSLIAAQNVVSADHHHRRPEPPLQPPSPLVFPRSVSPYVSHRRSVGSDASAAYGRHYNHRFFSTPQFGPTFDAASGGCGGDVDEGRRRHSGKFSVFSILFGHHRSEEADSDLGSLKSTGSDSWFSALIRRRRKKKSQSFTAAEEAQASGMSRPSCRASDRGMSPARDDEAEDCSSGYSTESSSGLRLPTPTPMRLFPAGAYTHHGSRAGVSGFAVCLSPLMRVGPNRWRGKPAEASISGDLRSAASHHNRRRGRHGPAGGAWLRRNRSRKLADFGQFE</sequence>
<evidence type="ECO:0000256" key="1">
    <source>
        <dbReference type="SAM" id="MobiDB-lite"/>
    </source>
</evidence>
<accession>A0A8K0N6K2</accession>
<dbReference type="Proteomes" id="UP000797356">
    <property type="component" value="Chromosome 8"/>
</dbReference>
<feature type="compositionally biased region" description="Low complexity" evidence="1">
    <location>
        <begin position="197"/>
        <end position="206"/>
    </location>
</feature>
<dbReference type="PANTHER" id="PTHR35486">
    <property type="entry name" value="EXPRESSED PROTEIN"/>
    <property type="match status" value="1"/>
</dbReference>
<proteinExistence type="predicted"/>
<organism evidence="2 3">
    <name type="scientific">Cocos nucifera</name>
    <name type="common">Coconut palm</name>
    <dbReference type="NCBI Taxonomy" id="13894"/>
    <lineage>
        <taxon>Eukaryota</taxon>
        <taxon>Viridiplantae</taxon>
        <taxon>Streptophyta</taxon>
        <taxon>Embryophyta</taxon>
        <taxon>Tracheophyta</taxon>
        <taxon>Spermatophyta</taxon>
        <taxon>Magnoliopsida</taxon>
        <taxon>Liliopsida</taxon>
        <taxon>Arecaceae</taxon>
        <taxon>Arecoideae</taxon>
        <taxon>Cocoseae</taxon>
        <taxon>Attaleinae</taxon>
        <taxon>Cocos</taxon>
    </lineage>
</organism>
<dbReference type="EMBL" id="CM017879">
    <property type="protein sequence ID" value="KAG1359369.1"/>
    <property type="molecule type" value="Genomic_DNA"/>
</dbReference>
<evidence type="ECO:0000313" key="2">
    <source>
        <dbReference type="EMBL" id="KAG1359369.1"/>
    </source>
</evidence>
<feature type="region of interest" description="Disordered" evidence="1">
    <location>
        <begin position="158"/>
        <end position="213"/>
    </location>
</feature>